<name>A0A8H7DXV4_PLEOS</name>
<evidence type="ECO:0000313" key="2">
    <source>
        <dbReference type="EMBL" id="KAF7436461.1"/>
    </source>
</evidence>
<feature type="region of interest" description="Disordered" evidence="1">
    <location>
        <begin position="49"/>
        <end position="85"/>
    </location>
</feature>
<feature type="compositionally biased region" description="Low complexity" evidence="1">
    <location>
        <begin position="104"/>
        <end position="114"/>
    </location>
</feature>
<keyword evidence="3" id="KW-1185">Reference proteome</keyword>
<proteinExistence type="predicted"/>
<feature type="region of interest" description="Disordered" evidence="1">
    <location>
        <begin position="484"/>
        <end position="641"/>
    </location>
</feature>
<evidence type="ECO:0000313" key="3">
    <source>
        <dbReference type="Proteomes" id="UP000623687"/>
    </source>
</evidence>
<feature type="region of interest" description="Disordered" evidence="1">
    <location>
        <begin position="206"/>
        <end position="270"/>
    </location>
</feature>
<dbReference type="Proteomes" id="UP000623687">
    <property type="component" value="Unassembled WGS sequence"/>
</dbReference>
<feature type="region of interest" description="Disordered" evidence="1">
    <location>
        <begin position="306"/>
        <end position="390"/>
    </location>
</feature>
<feature type="region of interest" description="Disordered" evidence="1">
    <location>
        <begin position="99"/>
        <end position="180"/>
    </location>
</feature>
<comment type="caution">
    <text evidence="2">The sequence shown here is derived from an EMBL/GenBank/DDBJ whole genome shotgun (WGS) entry which is preliminary data.</text>
</comment>
<feature type="compositionally biased region" description="Acidic residues" evidence="1">
    <location>
        <begin position="495"/>
        <end position="519"/>
    </location>
</feature>
<feature type="compositionally biased region" description="Low complexity" evidence="1">
    <location>
        <begin position="341"/>
        <end position="376"/>
    </location>
</feature>
<sequence length="641" mass="69287">MSQICEERRLHPLNLLLPARSSTSADGERPQKKEMELIEANNEQATVKFNPHQNDVQSTSRPPSPFKARVQNMSSSSSSSNAMPAKLKAKVNSTATPLRKTPNVVSSTKSATVAVRRERSVTTLSTSPTPRAASPFKYNTLKPPPRDDSPTSHPKVRATVRTLRPHTAQSVIGSSDTRQRAFTSVAASDVGSRGRNGSVSLQHAASFASLQRSQPGSRSTSPVAPSPTDTLSGMTGLKIKAKVSGLAKQTPVSGEFSPSSPPLPSIRTPPTRARAASITNMTFASAPPSPNPGFIYPITTATPAANPHRYAPARPHYQPFRSPTSVKVDPASIPLPPHSPPTSSLSVSSKSSLSRSSVQYQVSAESSTSHSNASTEHLQHHGKHDSNDYDERLRSTLDDLVRHVEMGDANNTSGESGDDDAVYDDERKARAQAKSNRKIEDLEISNRSLLAINASLEAAKHKQAKEIRDLRRKLRESRLILPPRAYRAVKSSYGPDDEEPDDEGDDDAEGDESEPEDSDMVYKRVKSLIEGLLSSGKRALEAKPETPVSSKSGAKVLSAEEVKSWRESSNSGSDHEDIDMDIKPRRSRPSSRSRRTSGRNADSEEEVESMAYALTPSPPPSLSAFTGSRSPPPPILVTESQ</sequence>
<dbReference type="VEuPathDB" id="FungiDB:PC9H_003294"/>
<organism evidence="2 3">
    <name type="scientific">Pleurotus ostreatus</name>
    <name type="common">Oyster mushroom</name>
    <name type="synonym">White-rot fungus</name>
    <dbReference type="NCBI Taxonomy" id="5322"/>
    <lineage>
        <taxon>Eukaryota</taxon>
        <taxon>Fungi</taxon>
        <taxon>Dikarya</taxon>
        <taxon>Basidiomycota</taxon>
        <taxon>Agaricomycotina</taxon>
        <taxon>Agaricomycetes</taxon>
        <taxon>Agaricomycetidae</taxon>
        <taxon>Agaricales</taxon>
        <taxon>Pleurotineae</taxon>
        <taxon>Pleurotaceae</taxon>
        <taxon>Pleurotus</taxon>
    </lineage>
</organism>
<feature type="compositionally biased region" description="Basic residues" evidence="1">
    <location>
        <begin position="585"/>
        <end position="597"/>
    </location>
</feature>
<accession>A0A8H7DXV4</accession>
<evidence type="ECO:0000256" key="1">
    <source>
        <dbReference type="SAM" id="MobiDB-lite"/>
    </source>
</evidence>
<feature type="compositionally biased region" description="Polar residues" evidence="1">
    <location>
        <begin position="206"/>
        <end position="233"/>
    </location>
</feature>
<dbReference type="OrthoDB" id="2555519at2759"/>
<dbReference type="PANTHER" id="PTHR38701:SF1">
    <property type="entry name" value="UP-REGULATED DURING SEPTATION PROTEIN 1 DOMAIN-CONTAINING PROTEIN"/>
    <property type="match status" value="1"/>
</dbReference>
<protein>
    <submittedName>
        <fullName evidence="2">Uncharacterized protein</fullName>
    </submittedName>
</protein>
<reference evidence="2" key="1">
    <citation type="submission" date="2019-07" db="EMBL/GenBank/DDBJ databases">
        <authorList>
            <person name="Palmer J.M."/>
        </authorList>
    </citation>
    <scope>NUCLEOTIDE SEQUENCE</scope>
    <source>
        <strain evidence="2">PC9</strain>
    </source>
</reference>
<dbReference type="PANTHER" id="PTHR38701">
    <property type="entry name" value="CHROMOSOME 8, WHOLE GENOME SHOTGUN SEQUENCE"/>
    <property type="match status" value="1"/>
</dbReference>
<dbReference type="GeneID" id="59373112"/>
<feature type="compositionally biased region" description="Polar residues" evidence="1">
    <location>
        <begin position="167"/>
        <end position="180"/>
    </location>
</feature>
<feature type="compositionally biased region" description="Polar residues" evidence="1">
    <location>
        <begin position="49"/>
        <end position="61"/>
    </location>
</feature>
<dbReference type="RefSeq" id="XP_036634360.1">
    <property type="nucleotide sequence ID" value="XM_036772887.1"/>
</dbReference>
<gene>
    <name evidence="2" type="ORF">PC9H_003294</name>
</gene>
<dbReference type="AlphaFoldDB" id="A0A8H7DXV4"/>
<dbReference type="EMBL" id="JACETU010000002">
    <property type="protein sequence ID" value="KAF7436461.1"/>
    <property type="molecule type" value="Genomic_DNA"/>
</dbReference>